<protein>
    <recommendedName>
        <fullName evidence="3">ANTAR domain-containing protein</fullName>
    </recommendedName>
</protein>
<evidence type="ECO:0000313" key="2">
    <source>
        <dbReference type="Proteomes" id="UP001369736"/>
    </source>
</evidence>
<organism evidence="1 2">
    <name type="scientific">Actinomycetospora flava</name>
    <dbReference type="NCBI Taxonomy" id="3129232"/>
    <lineage>
        <taxon>Bacteria</taxon>
        <taxon>Bacillati</taxon>
        <taxon>Actinomycetota</taxon>
        <taxon>Actinomycetes</taxon>
        <taxon>Pseudonocardiales</taxon>
        <taxon>Pseudonocardiaceae</taxon>
        <taxon>Actinomycetospora</taxon>
    </lineage>
</organism>
<accession>A0ABU8M7T6</accession>
<proteinExistence type="predicted"/>
<comment type="caution">
    <text evidence="1">The sequence shown here is derived from an EMBL/GenBank/DDBJ whole genome shotgun (WGS) entry which is preliminary data.</text>
</comment>
<dbReference type="Proteomes" id="UP001369736">
    <property type="component" value="Unassembled WGS sequence"/>
</dbReference>
<name>A0ABU8M7T6_9PSEU</name>
<gene>
    <name evidence="1" type="ORF">WCD58_19660</name>
</gene>
<dbReference type="RefSeq" id="WP_337704757.1">
    <property type="nucleotide sequence ID" value="NZ_JBBEGM010000008.1"/>
</dbReference>
<evidence type="ECO:0008006" key="3">
    <source>
        <dbReference type="Google" id="ProtNLM"/>
    </source>
</evidence>
<sequence length="65" mass="6978">MNTDSSSRNAHRIDEAAGLLMARHAVSAHDAYGLVMDEACVLDQPVAVVVDGILGEIRDEDATKR</sequence>
<reference evidence="1 2" key="1">
    <citation type="submission" date="2024-03" db="EMBL/GenBank/DDBJ databases">
        <title>Actinomycetospora sp. OC33-EN07, a novel actinomycete isolated from wild orchid (Aerides multiflora).</title>
        <authorList>
            <person name="Suriyachadkun C."/>
        </authorList>
    </citation>
    <scope>NUCLEOTIDE SEQUENCE [LARGE SCALE GENOMIC DNA]</scope>
    <source>
        <strain evidence="1 2">OC33-EN07</strain>
    </source>
</reference>
<evidence type="ECO:0000313" key="1">
    <source>
        <dbReference type="EMBL" id="MEJ2863394.1"/>
    </source>
</evidence>
<keyword evidence="2" id="KW-1185">Reference proteome</keyword>
<dbReference type="EMBL" id="JBBEGM010000008">
    <property type="protein sequence ID" value="MEJ2863394.1"/>
    <property type="molecule type" value="Genomic_DNA"/>
</dbReference>